<organism evidence="1">
    <name type="scientific">uncultured Caudovirales phage</name>
    <dbReference type="NCBI Taxonomy" id="2100421"/>
    <lineage>
        <taxon>Viruses</taxon>
        <taxon>Duplodnaviria</taxon>
        <taxon>Heunggongvirae</taxon>
        <taxon>Uroviricota</taxon>
        <taxon>Caudoviricetes</taxon>
        <taxon>Peduoviridae</taxon>
        <taxon>Maltschvirus</taxon>
        <taxon>Maltschvirus maltsch</taxon>
    </lineage>
</organism>
<evidence type="ECO:0000313" key="1">
    <source>
        <dbReference type="EMBL" id="CAB4153213.1"/>
    </source>
</evidence>
<gene>
    <name evidence="1" type="ORF">UFOVP602_47</name>
</gene>
<protein>
    <submittedName>
        <fullName evidence="1">Uncharacterized protein</fullName>
    </submittedName>
</protein>
<dbReference type="EMBL" id="LR796591">
    <property type="protein sequence ID" value="CAB4153213.1"/>
    <property type="molecule type" value="Genomic_DNA"/>
</dbReference>
<name>A0A6J5N7Q2_9CAUD</name>
<sequence length="156" mass="17001">MIDALSGVILVRDYASKSGAYATNTATQIGAWTLPVVDIAEGMLYFDYVLRVSETVLKAATLKLNGTQFRSVDMTAKSLFKDRFELDYQDGGYIYESPANDPLGYGLGTAASFPSVTPTRTAWNRSAPTGITLSITASPACPGGNYRLDYMRIYIR</sequence>
<accession>A0A6J5N7Q2</accession>
<proteinExistence type="predicted"/>
<reference evidence="1" key="1">
    <citation type="submission" date="2020-04" db="EMBL/GenBank/DDBJ databases">
        <authorList>
            <person name="Chiriac C."/>
            <person name="Salcher M."/>
            <person name="Ghai R."/>
            <person name="Kavagutti S V."/>
        </authorList>
    </citation>
    <scope>NUCLEOTIDE SEQUENCE</scope>
</reference>